<dbReference type="PANTHER" id="PTHR46250:SF15">
    <property type="entry name" value="OS01G0523800 PROTEIN"/>
    <property type="match status" value="1"/>
</dbReference>
<organism evidence="2">
    <name type="scientific">Sesamum latifolium</name>
    <dbReference type="NCBI Taxonomy" id="2727402"/>
    <lineage>
        <taxon>Eukaryota</taxon>
        <taxon>Viridiplantae</taxon>
        <taxon>Streptophyta</taxon>
        <taxon>Embryophyta</taxon>
        <taxon>Tracheophyta</taxon>
        <taxon>Spermatophyta</taxon>
        <taxon>Magnoliopsida</taxon>
        <taxon>eudicotyledons</taxon>
        <taxon>Gunneridae</taxon>
        <taxon>Pentapetalae</taxon>
        <taxon>asterids</taxon>
        <taxon>lamiids</taxon>
        <taxon>Lamiales</taxon>
        <taxon>Pedaliaceae</taxon>
        <taxon>Sesamum</taxon>
    </lineage>
</organism>
<dbReference type="EMBL" id="JACGWN010000015">
    <property type="protein sequence ID" value="KAL0402460.1"/>
    <property type="molecule type" value="Genomic_DNA"/>
</dbReference>
<sequence length="284" mass="32775">MDTDRSIGRRRRRAITYGKGSRRIWSTQEDEALLECLRDIVRSGWKCDDGFRTGYLGMLEQLLRKKCPESGQKSDPHISSKLHVWKRTYACITDMLARSGFGWNETIQMIVVSDEVFDSYAKIDHFAKTLRRYIQCIDNVSIETVPVLPEYYVPSPDPNAFGDDHEFMSSFTQSTAHLNVALSDTERVSSKKRKKSISTVDEKFDAKFDTFVSVTDNRLGDLAKRFGVEQDESHARRQGTMLDIGDKHAHFCKEWSIKLLGLYPFSFYLTYYVRNGDIIMTSEK</sequence>
<name>A0AAW2TBW4_9LAMI</name>
<evidence type="ECO:0000259" key="1">
    <source>
        <dbReference type="Pfam" id="PF12776"/>
    </source>
</evidence>
<dbReference type="InterPro" id="IPR024752">
    <property type="entry name" value="Myb/SANT-like_dom"/>
</dbReference>
<proteinExistence type="predicted"/>
<reference evidence="2" key="2">
    <citation type="journal article" date="2024" name="Plant">
        <title>Genomic evolution and insights into agronomic trait innovations of Sesamum species.</title>
        <authorList>
            <person name="Miao H."/>
            <person name="Wang L."/>
            <person name="Qu L."/>
            <person name="Liu H."/>
            <person name="Sun Y."/>
            <person name="Le M."/>
            <person name="Wang Q."/>
            <person name="Wei S."/>
            <person name="Zheng Y."/>
            <person name="Lin W."/>
            <person name="Duan Y."/>
            <person name="Cao H."/>
            <person name="Xiong S."/>
            <person name="Wang X."/>
            <person name="Wei L."/>
            <person name="Li C."/>
            <person name="Ma Q."/>
            <person name="Ju M."/>
            <person name="Zhao R."/>
            <person name="Li G."/>
            <person name="Mu C."/>
            <person name="Tian Q."/>
            <person name="Mei H."/>
            <person name="Zhang T."/>
            <person name="Gao T."/>
            <person name="Zhang H."/>
        </authorList>
    </citation>
    <scope>NUCLEOTIDE SEQUENCE</scope>
    <source>
        <strain evidence="2">KEN1</strain>
    </source>
</reference>
<reference evidence="2" key="1">
    <citation type="submission" date="2020-06" db="EMBL/GenBank/DDBJ databases">
        <authorList>
            <person name="Li T."/>
            <person name="Hu X."/>
            <person name="Zhang T."/>
            <person name="Song X."/>
            <person name="Zhang H."/>
            <person name="Dai N."/>
            <person name="Sheng W."/>
            <person name="Hou X."/>
            <person name="Wei L."/>
        </authorList>
    </citation>
    <scope>NUCLEOTIDE SEQUENCE</scope>
    <source>
        <strain evidence="2">KEN1</strain>
        <tissue evidence="2">Leaf</tissue>
    </source>
</reference>
<dbReference type="PANTHER" id="PTHR46250">
    <property type="entry name" value="MYB/SANT-LIKE DNA-BINDING DOMAIN PROTEIN-RELATED"/>
    <property type="match status" value="1"/>
</dbReference>
<dbReference type="Pfam" id="PF12776">
    <property type="entry name" value="Myb_DNA-bind_3"/>
    <property type="match status" value="1"/>
</dbReference>
<feature type="domain" description="Myb/SANT-like" evidence="1">
    <location>
        <begin position="25"/>
        <end position="120"/>
    </location>
</feature>
<accession>A0AAW2TBW4</accession>
<comment type="caution">
    <text evidence="2">The sequence shown here is derived from an EMBL/GenBank/DDBJ whole genome shotgun (WGS) entry which is preliminary data.</text>
</comment>
<protein>
    <recommendedName>
        <fullName evidence="1">Myb/SANT-like domain-containing protein</fullName>
    </recommendedName>
</protein>
<gene>
    <name evidence="2" type="ORF">Slati_4275900</name>
</gene>
<evidence type="ECO:0000313" key="2">
    <source>
        <dbReference type="EMBL" id="KAL0402460.1"/>
    </source>
</evidence>
<dbReference type="AlphaFoldDB" id="A0AAW2TBW4"/>